<dbReference type="SUPFAM" id="SSF53474">
    <property type="entry name" value="alpha/beta-Hydrolases"/>
    <property type="match status" value="1"/>
</dbReference>
<evidence type="ECO:0000256" key="1">
    <source>
        <dbReference type="ARBA" id="ARBA00022801"/>
    </source>
</evidence>
<feature type="signal peptide" evidence="2">
    <location>
        <begin position="1"/>
        <end position="18"/>
    </location>
</feature>
<dbReference type="Proteomes" id="UP001501725">
    <property type="component" value="Unassembled WGS sequence"/>
</dbReference>
<protein>
    <recommendedName>
        <fullName evidence="3">BD-FAE-like domain-containing protein</fullName>
    </recommendedName>
</protein>
<dbReference type="Pfam" id="PF20434">
    <property type="entry name" value="BD-FAE"/>
    <property type="match status" value="1"/>
</dbReference>
<reference evidence="5" key="1">
    <citation type="journal article" date="2019" name="Int. J. Syst. Evol. Microbiol.">
        <title>The Global Catalogue of Microorganisms (GCM) 10K type strain sequencing project: providing services to taxonomists for standard genome sequencing and annotation.</title>
        <authorList>
            <consortium name="The Broad Institute Genomics Platform"/>
            <consortium name="The Broad Institute Genome Sequencing Center for Infectious Disease"/>
            <person name="Wu L."/>
            <person name="Ma J."/>
        </authorList>
    </citation>
    <scope>NUCLEOTIDE SEQUENCE [LARGE SCALE GENOMIC DNA]</scope>
    <source>
        <strain evidence="5">JCM 17919</strain>
    </source>
</reference>
<organism evidence="4 5">
    <name type="scientific">Flaviaesturariibacter amylovorans</name>
    <dbReference type="NCBI Taxonomy" id="1084520"/>
    <lineage>
        <taxon>Bacteria</taxon>
        <taxon>Pseudomonadati</taxon>
        <taxon>Bacteroidota</taxon>
        <taxon>Chitinophagia</taxon>
        <taxon>Chitinophagales</taxon>
        <taxon>Chitinophagaceae</taxon>
        <taxon>Flaviaestuariibacter</taxon>
    </lineage>
</organism>
<dbReference type="Gene3D" id="3.40.50.1820">
    <property type="entry name" value="alpha/beta hydrolase"/>
    <property type="match status" value="1"/>
</dbReference>
<dbReference type="PANTHER" id="PTHR48081">
    <property type="entry name" value="AB HYDROLASE SUPERFAMILY PROTEIN C4A8.06C"/>
    <property type="match status" value="1"/>
</dbReference>
<evidence type="ECO:0000256" key="2">
    <source>
        <dbReference type="SAM" id="SignalP"/>
    </source>
</evidence>
<evidence type="ECO:0000313" key="5">
    <source>
        <dbReference type="Proteomes" id="UP001501725"/>
    </source>
</evidence>
<sequence length="309" mass="33402">MKRLLLSASALLFVHVLAAQDLTVPLYPSGAVPNYVASGERERRDSSDIHYVSLVQTPEVAVYLPSKRSATGTAVIICPGGGYGRLAYSWEGTDPARFFASRGIAAIVLKYRLPNSKSVTVRHETPLLDAQRAIRLVRANAARWNIRPDRIGIMGFSAGGHLASTALTRFDAGDVASGDSVARQSARPDFGVLVYPVITLSKPVLHKGSRDNLLGTPTDTALTLRYSSELQVTRETPPVFLVHALDDKSVPMENSLLFFTALKDNGVSGELHVFPKGGHGFGMGTGKGAAEGWTTLCLEWMRGLYQQTH</sequence>
<dbReference type="InterPro" id="IPR049492">
    <property type="entry name" value="BD-FAE-like_dom"/>
</dbReference>
<dbReference type="InterPro" id="IPR050300">
    <property type="entry name" value="GDXG_lipolytic_enzyme"/>
</dbReference>
<comment type="caution">
    <text evidence="4">The sequence shown here is derived from an EMBL/GenBank/DDBJ whole genome shotgun (WGS) entry which is preliminary data.</text>
</comment>
<keyword evidence="2" id="KW-0732">Signal</keyword>
<feature type="chain" id="PRO_5047241000" description="BD-FAE-like domain-containing protein" evidence="2">
    <location>
        <begin position="19"/>
        <end position="309"/>
    </location>
</feature>
<feature type="domain" description="BD-FAE-like" evidence="3">
    <location>
        <begin position="62"/>
        <end position="262"/>
    </location>
</feature>
<evidence type="ECO:0000313" key="4">
    <source>
        <dbReference type="EMBL" id="GAA4332176.1"/>
    </source>
</evidence>
<keyword evidence="5" id="KW-1185">Reference proteome</keyword>
<dbReference type="InterPro" id="IPR029058">
    <property type="entry name" value="AB_hydrolase_fold"/>
</dbReference>
<gene>
    <name evidence="4" type="ORF">GCM10023184_24580</name>
</gene>
<dbReference type="EMBL" id="BAABGY010000007">
    <property type="protein sequence ID" value="GAA4332176.1"/>
    <property type="molecule type" value="Genomic_DNA"/>
</dbReference>
<keyword evidence="1" id="KW-0378">Hydrolase</keyword>
<evidence type="ECO:0000259" key="3">
    <source>
        <dbReference type="Pfam" id="PF20434"/>
    </source>
</evidence>
<accession>A0ABP8GZY1</accession>
<name>A0ABP8GZY1_9BACT</name>
<dbReference type="RefSeq" id="WP_345256034.1">
    <property type="nucleotide sequence ID" value="NZ_BAABGY010000007.1"/>
</dbReference>
<proteinExistence type="predicted"/>
<dbReference type="PANTHER" id="PTHR48081:SF6">
    <property type="entry name" value="PEPTIDASE S9 PROLYL OLIGOPEPTIDASE CATALYTIC DOMAIN-CONTAINING PROTEIN"/>
    <property type="match status" value="1"/>
</dbReference>